<name>A0AAP0LCK1_9MAGN</name>
<dbReference type="Pfam" id="PF02458">
    <property type="entry name" value="Transferase"/>
    <property type="match status" value="1"/>
</dbReference>
<dbReference type="AlphaFoldDB" id="A0AAP0LCK1"/>
<organism evidence="2 3">
    <name type="scientific">Stephania yunnanensis</name>
    <dbReference type="NCBI Taxonomy" id="152371"/>
    <lineage>
        <taxon>Eukaryota</taxon>
        <taxon>Viridiplantae</taxon>
        <taxon>Streptophyta</taxon>
        <taxon>Embryophyta</taxon>
        <taxon>Tracheophyta</taxon>
        <taxon>Spermatophyta</taxon>
        <taxon>Magnoliopsida</taxon>
        <taxon>Ranunculales</taxon>
        <taxon>Menispermaceae</taxon>
        <taxon>Menispermoideae</taxon>
        <taxon>Cissampelideae</taxon>
        <taxon>Stephania</taxon>
    </lineage>
</organism>
<evidence type="ECO:0000313" key="2">
    <source>
        <dbReference type="EMBL" id="KAK9168481.1"/>
    </source>
</evidence>
<proteinExistence type="inferred from homology"/>
<gene>
    <name evidence="2" type="ORF">Syun_000621</name>
</gene>
<dbReference type="InterPro" id="IPR050317">
    <property type="entry name" value="Plant_Fungal_Acyltransferase"/>
</dbReference>
<dbReference type="Proteomes" id="UP001420932">
    <property type="component" value="Unassembled WGS sequence"/>
</dbReference>
<dbReference type="EMBL" id="JBBNAF010000001">
    <property type="protein sequence ID" value="KAK9168481.1"/>
    <property type="molecule type" value="Genomic_DNA"/>
</dbReference>
<protein>
    <submittedName>
        <fullName evidence="2">Uncharacterized protein</fullName>
    </submittedName>
</protein>
<evidence type="ECO:0000313" key="3">
    <source>
        <dbReference type="Proteomes" id="UP001420932"/>
    </source>
</evidence>
<reference evidence="2 3" key="1">
    <citation type="submission" date="2024-01" db="EMBL/GenBank/DDBJ databases">
        <title>Genome assemblies of Stephania.</title>
        <authorList>
            <person name="Yang L."/>
        </authorList>
    </citation>
    <scope>NUCLEOTIDE SEQUENCE [LARGE SCALE GENOMIC DNA]</scope>
    <source>
        <strain evidence="2">YNDBR</strain>
        <tissue evidence="2">Leaf</tissue>
    </source>
</reference>
<comment type="similarity">
    <text evidence="1">Belongs to the plant acyltransferase family.</text>
</comment>
<sequence length="425" mass="48028">MNIQVETSKLLKPIVQPNLSRTTIHLTVFDSISEDAHIPIIYVYRPPTPSNAALEHGLREVLSCYRELGGRLGTEDVKGERVILLNDEGLMFVEAYADCTLDESQLLINPSEEHLLSFHPCMDSPTALAQVQLTRFTCGSLVVGFSMNHMVCDGFSASQFLVAWGLACRGTMSIPTSPLRDRTIFAPRNPPRFEFEHNGIEFRNKNEDCKFTEATEEMIIMQKLHFTLEMLDEIKSKASLYLVDHDAANNNNSPKSSYSMFESLMAYVWRSVARACSSGDDGSRYKRTCMRIAVNGRRRMRPAVPDEYFGNVVLWAYPRAGMKEIVSKPIGYAAKIIHETIAKMNDEYFKSFIDFASCRVDEGDLVPKMNFTDSDTCLNLNIDSWLKFPFSDMDFGEGKPVMFMPSCRIWGGQIYVVPSTLVMEA</sequence>
<keyword evidence="3" id="KW-1185">Reference proteome</keyword>
<dbReference type="PANTHER" id="PTHR31642">
    <property type="entry name" value="TRICHOTHECENE 3-O-ACETYLTRANSFERASE"/>
    <property type="match status" value="1"/>
</dbReference>
<evidence type="ECO:0000256" key="1">
    <source>
        <dbReference type="ARBA" id="ARBA00009861"/>
    </source>
</evidence>
<dbReference type="GO" id="GO:0016747">
    <property type="term" value="F:acyltransferase activity, transferring groups other than amino-acyl groups"/>
    <property type="evidence" value="ECO:0007669"/>
    <property type="project" value="TreeGrafter"/>
</dbReference>
<accession>A0AAP0LCK1</accession>
<dbReference type="Gene3D" id="3.30.559.10">
    <property type="entry name" value="Chloramphenicol acetyltransferase-like domain"/>
    <property type="match status" value="2"/>
</dbReference>
<dbReference type="InterPro" id="IPR023213">
    <property type="entry name" value="CAT-like_dom_sf"/>
</dbReference>
<comment type="caution">
    <text evidence="2">The sequence shown here is derived from an EMBL/GenBank/DDBJ whole genome shotgun (WGS) entry which is preliminary data.</text>
</comment>
<dbReference type="PANTHER" id="PTHR31642:SF13">
    <property type="entry name" value="AGMATINE HYDROXYCINNAMOYLTRANSFERASE 1"/>
    <property type="match status" value="1"/>
</dbReference>
<dbReference type="SUPFAM" id="SSF52777">
    <property type="entry name" value="CoA-dependent acyltransferases"/>
    <property type="match status" value="1"/>
</dbReference>